<dbReference type="PANTHER" id="PTHR36388:SF1">
    <property type="entry name" value="OS02G0469000 PROTEIN"/>
    <property type="match status" value="1"/>
</dbReference>
<evidence type="ECO:0000313" key="2">
    <source>
        <dbReference type="Proteomes" id="UP000249390"/>
    </source>
</evidence>
<sequence>MDFSGDEEQCSALALRLFYSEHDGNCSAEDLAWADSCVSPNHELSTGGLDSFRNSFASLGIHQGSKQESSMDENGEFCPAADRNMFVHSGKGRSSPLLRLITASDDLTNEQDMGNRIDYDPSSVTTDTPKSKFNLENVFLPTYNENQRAIVTADPELDSIFPAFFMEDQPADNIFKVWEIDIPDEEDELIGHVKKALAECSSDPEGSVPEGSRMSVGLNDRFLDDLILRFDDMSLSW</sequence>
<dbReference type="Proteomes" id="UP000249390">
    <property type="component" value="Unassembled WGS sequence"/>
</dbReference>
<keyword evidence="2" id="KW-1185">Reference proteome</keyword>
<organism evidence="1 2">
    <name type="scientific">Cuscuta australis</name>
    <dbReference type="NCBI Taxonomy" id="267555"/>
    <lineage>
        <taxon>Eukaryota</taxon>
        <taxon>Viridiplantae</taxon>
        <taxon>Streptophyta</taxon>
        <taxon>Embryophyta</taxon>
        <taxon>Tracheophyta</taxon>
        <taxon>Spermatophyta</taxon>
        <taxon>Magnoliopsida</taxon>
        <taxon>eudicotyledons</taxon>
        <taxon>Gunneridae</taxon>
        <taxon>Pentapetalae</taxon>
        <taxon>asterids</taxon>
        <taxon>lamiids</taxon>
        <taxon>Solanales</taxon>
        <taxon>Convolvulaceae</taxon>
        <taxon>Cuscuteae</taxon>
        <taxon>Cuscuta</taxon>
        <taxon>Cuscuta subgen. Grammica</taxon>
        <taxon>Cuscuta sect. Cleistogrammica</taxon>
    </lineage>
</organism>
<accession>A0A328DYP8</accession>
<reference evidence="1 2" key="1">
    <citation type="submission" date="2018-06" db="EMBL/GenBank/DDBJ databases">
        <title>The Genome of Cuscuta australis (Dodder) Provides Insight into the Evolution of Plant Parasitism.</title>
        <authorList>
            <person name="Liu H."/>
        </authorList>
    </citation>
    <scope>NUCLEOTIDE SEQUENCE [LARGE SCALE GENOMIC DNA]</scope>
    <source>
        <strain evidence="2">cv. Yunnan</strain>
        <tissue evidence="1">Vines</tissue>
    </source>
</reference>
<comment type="caution">
    <text evidence="1">The sequence shown here is derived from an EMBL/GenBank/DDBJ whole genome shotgun (WGS) entry which is preliminary data.</text>
</comment>
<dbReference type="EMBL" id="NQVE01000054">
    <property type="protein sequence ID" value="RAL50864.1"/>
    <property type="molecule type" value="Genomic_DNA"/>
</dbReference>
<dbReference type="AlphaFoldDB" id="A0A328DYP8"/>
<protein>
    <submittedName>
        <fullName evidence="1">Uncharacterized protein</fullName>
    </submittedName>
</protein>
<proteinExistence type="predicted"/>
<gene>
    <name evidence="1" type="ORF">DM860_005220</name>
</gene>
<name>A0A328DYP8_9ASTE</name>
<evidence type="ECO:0000313" key="1">
    <source>
        <dbReference type="EMBL" id="RAL50864.1"/>
    </source>
</evidence>
<dbReference type="PANTHER" id="PTHR36388">
    <property type="entry name" value="OS02G0469000 PROTEIN"/>
    <property type="match status" value="1"/>
</dbReference>